<dbReference type="Pfam" id="PF00248">
    <property type="entry name" value="Aldo_ket_red"/>
    <property type="match status" value="1"/>
</dbReference>
<dbReference type="Proteomes" id="UP000241085">
    <property type="component" value="Unassembled WGS sequence"/>
</dbReference>
<gene>
    <name evidence="2" type="ORF">C1I63_04370</name>
</gene>
<dbReference type="InterPro" id="IPR053135">
    <property type="entry name" value="AKR2_Oxidoreductase"/>
</dbReference>
<evidence type="ECO:0000313" key="3">
    <source>
        <dbReference type="Proteomes" id="UP000241085"/>
    </source>
</evidence>
<keyword evidence="3" id="KW-1185">Reference proteome</keyword>
<reference evidence="2 3" key="1">
    <citation type="submission" date="2018-03" db="EMBL/GenBank/DDBJ databases">
        <title>Bacteriophage NCPPB3778 and a type I-E CRISPR drive the evolution of the US Biological Select Agent, Rathayibacter toxicus.</title>
        <authorList>
            <person name="Davis E.W.II."/>
            <person name="Tabima J.F."/>
            <person name="Weisberg A.J."/>
            <person name="Dantas Lopes L."/>
            <person name="Wiseman M.S."/>
            <person name="Wiseman M.S."/>
            <person name="Pupko T."/>
            <person name="Belcher M.S."/>
            <person name="Sechler A.J."/>
            <person name="Tancos M.A."/>
            <person name="Schroeder B.K."/>
            <person name="Murray T.D."/>
            <person name="Luster D.G."/>
            <person name="Schneider W.L."/>
            <person name="Rogers E."/>
            <person name="Andreote F.D."/>
            <person name="Grunwald N.J."/>
            <person name="Putnam M.L."/>
            <person name="Chang J.H."/>
        </authorList>
    </citation>
    <scope>NUCLEOTIDE SEQUENCE [LARGE SCALE GENOMIC DNA]</scope>
    <source>
        <strain evidence="2 3">DSM 15933</strain>
    </source>
</reference>
<dbReference type="RefSeq" id="WP_107573917.1">
    <property type="nucleotide sequence ID" value="NZ_PZPL01000001.1"/>
</dbReference>
<protein>
    <submittedName>
        <fullName evidence="2">Aldo/keto reductase</fullName>
    </submittedName>
</protein>
<feature type="domain" description="NADP-dependent oxidoreductase" evidence="1">
    <location>
        <begin position="44"/>
        <end position="235"/>
    </location>
</feature>
<organism evidence="2 3">
    <name type="scientific">Rathayibacter caricis DSM 15933</name>
    <dbReference type="NCBI Taxonomy" id="1328867"/>
    <lineage>
        <taxon>Bacteria</taxon>
        <taxon>Bacillati</taxon>
        <taxon>Actinomycetota</taxon>
        <taxon>Actinomycetes</taxon>
        <taxon>Micrococcales</taxon>
        <taxon>Microbacteriaceae</taxon>
        <taxon>Rathayibacter</taxon>
    </lineage>
</organism>
<name>A0A2T4URJ7_9MICO</name>
<evidence type="ECO:0000313" key="2">
    <source>
        <dbReference type="EMBL" id="PTL72152.1"/>
    </source>
</evidence>
<sequence>MASTTARVGLGLAAVGRPAYITAGRDGDLGPPEDRSVDALRARTHELLDAAWAGGIRFVDVARSYGRAEEFLGSWLAEHPERRAELTVESKWGYEYLGAWAMDAPVHERKEHSVGMFERQWSATLEALGSAPDRYLVHSITPDSPALTDRVLLDRLRGLAASGVRVGLSTSGPEQARTIALARAIPESPFTAVQTTWNLLERSAGAALAEAHDAGVLVVVKEALANGRLVGDRAPEAVRRLAGTPEELALGAALAQPWADVVLSGAVTSTQLRENLRTRPAPLPEGLPAQDPVDYWADRSALAWR</sequence>
<dbReference type="AlphaFoldDB" id="A0A2T4URJ7"/>
<dbReference type="EMBL" id="PZPL01000001">
    <property type="protein sequence ID" value="PTL72152.1"/>
    <property type="molecule type" value="Genomic_DNA"/>
</dbReference>
<comment type="caution">
    <text evidence="2">The sequence shown here is derived from an EMBL/GenBank/DDBJ whole genome shotgun (WGS) entry which is preliminary data.</text>
</comment>
<dbReference type="PANTHER" id="PTHR43312:SF1">
    <property type="entry name" value="NADP-DEPENDENT OXIDOREDUCTASE DOMAIN-CONTAINING PROTEIN"/>
    <property type="match status" value="1"/>
</dbReference>
<dbReference type="SUPFAM" id="SSF51430">
    <property type="entry name" value="NAD(P)-linked oxidoreductase"/>
    <property type="match status" value="1"/>
</dbReference>
<accession>A0A2T4URJ7</accession>
<proteinExistence type="predicted"/>
<dbReference type="InterPro" id="IPR023210">
    <property type="entry name" value="NADP_OxRdtase_dom"/>
</dbReference>
<dbReference type="Gene3D" id="3.20.20.100">
    <property type="entry name" value="NADP-dependent oxidoreductase domain"/>
    <property type="match status" value="1"/>
</dbReference>
<dbReference type="InterPro" id="IPR036812">
    <property type="entry name" value="NAD(P)_OxRdtase_dom_sf"/>
</dbReference>
<dbReference type="PANTHER" id="PTHR43312">
    <property type="entry name" value="D-THREO-ALDOSE 1-DEHYDROGENASE"/>
    <property type="match status" value="1"/>
</dbReference>
<evidence type="ECO:0000259" key="1">
    <source>
        <dbReference type="Pfam" id="PF00248"/>
    </source>
</evidence>